<dbReference type="EMBL" id="JAPDNS010000001">
    <property type="protein sequence ID" value="MCW3484359.1"/>
    <property type="molecule type" value="Genomic_DNA"/>
</dbReference>
<dbReference type="InterPro" id="IPR025110">
    <property type="entry name" value="AMP-bd_C"/>
</dbReference>
<feature type="domain" description="Carrier" evidence="4">
    <location>
        <begin position="1023"/>
        <end position="1098"/>
    </location>
</feature>
<evidence type="ECO:0000256" key="3">
    <source>
        <dbReference type="ARBA" id="ARBA00022553"/>
    </source>
</evidence>
<dbReference type="PROSITE" id="PS50075">
    <property type="entry name" value="CARRIER"/>
    <property type="match status" value="1"/>
</dbReference>
<dbReference type="PANTHER" id="PTHR45527">
    <property type="entry name" value="NONRIBOSOMAL PEPTIDE SYNTHETASE"/>
    <property type="match status" value="1"/>
</dbReference>
<comment type="cofactor">
    <cofactor evidence="1">
        <name>pantetheine 4'-phosphate</name>
        <dbReference type="ChEBI" id="CHEBI:47942"/>
    </cofactor>
</comment>
<dbReference type="InterPro" id="IPR006162">
    <property type="entry name" value="Ppantetheine_attach_site"/>
</dbReference>
<evidence type="ECO:0000313" key="5">
    <source>
        <dbReference type="EMBL" id="MCW3484359.1"/>
    </source>
</evidence>
<dbReference type="CDD" id="cd19531">
    <property type="entry name" value="LCL_NRPS-like"/>
    <property type="match status" value="1"/>
</dbReference>
<dbReference type="SUPFAM" id="SSF56801">
    <property type="entry name" value="Acetyl-CoA synthetase-like"/>
    <property type="match status" value="1"/>
</dbReference>
<dbReference type="Gene3D" id="3.30.300.30">
    <property type="match status" value="1"/>
</dbReference>
<comment type="caution">
    <text evidence="5">The sequence shown here is derived from an EMBL/GenBank/DDBJ whole genome shotgun (WGS) entry which is preliminary data.</text>
</comment>
<evidence type="ECO:0000256" key="2">
    <source>
        <dbReference type="ARBA" id="ARBA00022450"/>
    </source>
</evidence>
<dbReference type="Gene3D" id="1.10.1200.10">
    <property type="entry name" value="ACP-like"/>
    <property type="match status" value="1"/>
</dbReference>
<gene>
    <name evidence="5" type="ORF">OL497_10670</name>
</gene>
<protein>
    <submittedName>
        <fullName evidence="5">Amino acid adenylation domain-containing protein</fullName>
    </submittedName>
</protein>
<dbReference type="Gene3D" id="3.30.559.10">
    <property type="entry name" value="Chloramphenicol acetyltransferase-like domain"/>
    <property type="match status" value="1"/>
</dbReference>
<dbReference type="InterPro" id="IPR036736">
    <property type="entry name" value="ACP-like_sf"/>
</dbReference>
<keyword evidence="3" id="KW-0597">Phosphoprotein</keyword>
<accession>A0ABT3IKR6</accession>
<organism evidence="5 6">
    <name type="scientific">Chitinophaga nivalis</name>
    <dbReference type="NCBI Taxonomy" id="2991709"/>
    <lineage>
        <taxon>Bacteria</taxon>
        <taxon>Pseudomonadati</taxon>
        <taxon>Bacteroidota</taxon>
        <taxon>Chitinophagia</taxon>
        <taxon>Chitinophagales</taxon>
        <taxon>Chitinophagaceae</taxon>
        <taxon>Chitinophaga</taxon>
    </lineage>
</organism>
<evidence type="ECO:0000259" key="4">
    <source>
        <dbReference type="PROSITE" id="PS50075"/>
    </source>
</evidence>
<dbReference type="RefSeq" id="WP_264729938.1">
    <property type="nucleotide sequence ID" value="NZ_JAPDNR010000001.1"/>
</dbReference>
<dbReference type="InterPro" id="IPR020845">
    <property type="entry name" value="AMP-binding_CS"/>
</dbReference>
<dbReference type="SUPFAM" id="SSF47336">
    <property type="entry name" value="ACP-like"/>
    <property type="match status" value="1"/>
</dbReference>
<keyword evidence="2" id="KW-0596">Phosphopantetheine</keyword>
<dbReference type="PANTHER" id="PTHR45527:SF1">
    <property type="entry name" value="FATTY ACID SYNTHASE"/>
    <property type="match status" value="1"/>
</dbReference>
<reference evidence="5 6" key="1">
    <citation type="submission" date="2022-10" db="EMBL/GenBank/DDBJ databases">
        <title>Chitinophaga nivalis PC15 sp. nov., isolated from Pyeongchang county, South Korea.</title>
        <authorList>
            <person name="Trinh H.N."/>
        </authorList>
    </citation>
    <scope>NUCLEOTIDE SEQUENCE [LARGE SCALE GENOMIC DNA]</scope>
    <source>
        <strain evidence="5 6">PC14</strain>
    </source>
</reference>
<dbReference type="PROSITE" id="PS00455">
    <property type="entry name" value="AMP_BINDING"/>
    <property type="match status" value="1"/>
</dbReference>
<dbReference type="SUPFAM" id="SSF52777">
    <property type="entry name" value="CoA-dependent acyltransferases"/>
    <property type="match status" value="2"/>
</dbReference>
<dbReference type="InterPro" id="IPR010071">
    <property type="entry name" value="AA_adenyl_dom"/>
</dbReference>
<dbReference type="Pfam" id="PF18563">
    <property type="entry name" value="TubC_N"/>
    <property type="match status" value="1"/>
</dbReference>
<dbReference type="Gene3D" id="1.10.10.1830">
    <property type="entry name" value="Non-ribosomal peptide synthase, adenylation domain"/>
    <property type="match status" value="1"/>
</dbReference>
<evidence type="ECO:0000313" key="6">
    <source>
        <dbReference type="Proteomes" id="UP001207742"/>
    </source>
</evidence>
<sequence length="1115" mass="124387">MLSDLYVKLKQLKIDVQLVDGNLDVLAPKGVLNEELLNEIKSHKAELIDFLHAYKTKMNDYVDIHKTAPQANYVLSSSQRRLWVLNQFREAGSAYNIPGVYVFEGALDQAALEYAFAALLVRHESLRTVFKEDEHGQIRQFILEPAATGFRMVYKDLQQAGEAKVKEHVQVAFNTLFELGTGPLIRASLFQTGPHKWVFTYVMHHIISDGWSMEILIKELLQLYNGYLKGVTNVLSPLRIQYKDYAAWQQEQLGNGQMAAHKAYWLQQFAEEAPVLALSGDKIRPAIKTYNGAAVGRLLDTATGKDFKAFCQQQGATLYMGLLAAVNALLYRYTSQEDIVIGSPAAGREHADLEDQIGFYINTAAMRTRFKGADSFKALLAAVKINTSDAHEHQLFPFDELVEILQPQRDLSRNVLFDVWLVLHNAATVSTNTSQELDGLKVSGYEVASGVCKFDLTFNFQEVGETIQVQIEYNTDIYTQHSIARMADHLNQLVAAVIAAPDTALLEIDYLTAAEKQQLLQAFNDTAAAYPKDTTLAALFEAQVQKTPQAPALVFEDLSLSYQEVSEKSTQLGNYLRKKYRIKVNDRVGIQLKRSQWMIIAILGVLKSGGAYVPIDPAYPEDRIDFMLDDSECKVVIDVHELECFIQEAKLYSHQWEGPVSEPLDLAYVIYTSGSTGQPKGVMIEQHAIVNTILAQRSVFDLKGQERGLQFASCSFDASVSEIFTILTSGGTLYVIGEETRKDPQLFEQYIADNRIDFATIPPAWLQMLSIDKLQPIRKLISAGEAAVAAHAAAIAQQGTYYNAYGPTEASICATVFTIAAGTHLTEEPIPVGTPIPNTQLYILDPHMNLVPPGITGEIYIGGAGLAKGYLNQAALTAERFVPNPFHKGDRIYKTGDLGKWSESGNIVYIGRNDDQVKIRGYRVELAEIESALNTYPNIDAAVVILGTGHNGEKELLAYVTGKEELTVTAIQEYLGNILPAYMLPDHFMQLTAFPLTVNGKVDKRQLQHPQGLEIQTGVEYVAPRNETEEKLVQLWEEILDRKDIGVKDNFFKVGGHSLKGTLLLTRIRKMFDVNLSLSVLFSHPTVEELYHEIEKTYWVNDDTVATENEENISI</sequence>
<dbReference type="InterPro" id="IPR045851">
    <property type="entry name" value="AMP-bd_C_sf"/>
</dbReference>
<dbReference type="Pfam" id="PF00668">
    <property type="entry name" value="Condensation"/>
    <property type="match status" value="1"/>
</dbReference>
<proteinExistence type="predicted"/>
<dbReference type="InterPro" id="IPR044894">
    <property type="entry name" value="TubC_N_sf"/>
</dbReference>
<dbReference type="CDD" id="cd05930">
    <property type="entry name" value="A_NRPS"/>
    <property type="match status" value="1"/>
</dbReference>
<dbReference type="PROSITE" id="PS00012">
    <property type="entry name" value="PHOSPHOPANTETHEINE"/>
    <property type="match status" value="1"/>
</dbReference>
<dbReference type="Gene3D" id="3.30.559.30">
    <property type="entry name" value="Nonribosomal peptide synthetase, condensation domain"/>
    <property type="match status" value="1"/>
</dbReference>
<dbReference type="Proteomes" id="UP001207742">
    <property type="component" value="Unassembled WGS sequence"/>
</dbReference>
<keyword evidence="6" id="KW-1185">Reference proteome</keyword>
<dbReference type="InterPro" id="IPR000873">
    <property type="entry name" value="AMP-dep_synth/lig_dom"/>
</dbReference>
<dbReference type="InterPro" id="IPR009081">
    <property type="entry name" value="PP-bd_ACP"/>
</dbReference>
<dbReference type="NCBIfam" id="TIGR01733">
    <property type="entry name" value="AA-adenyl-dom"/>
    <property type="match status" value="1"/>
</dbReference>
<dbReference type="Pfam" id="PF00501">
    <property type="entry name" value="AMP-binding"/>
    <property type="match status" value="1"/>
</dbReference>
<dbReference type="Gene3D" id="2.30.38.10">
    <property type="entry name" value="Luciferase, Domain 3"/>
    <property type="match status" value="1"/>
</dbReference>
<dbReference type="InterPro" id="IPR041464">
    <property type="entry name" value="TubC_N"/>
</dbReference>
<dbReference type="Gene3D" id="3.40.50.980">
    <property type="match status" value="2"/>
</dbReference>
<name>A0ABT3IKR6_9BACT</name>
<dbReference type="Pfam" id="PF00550">
    <property type="entry name" value="PP-binding"/>
    <property type="match status" value="1"/>
</dbReference>
<dbReference type="InterPro" id="IPR001242">
    <property type="entry name" value="Condensation_dom"/>
</dbReference>
<dbReference type="InterPro" id="IPR023213">
    <property type="entry name" value="CAT-like_dom_sf"/>
</dbReference>
<dbReference type="Pfam" id="PF13193">
    <property type="entry name" value="AMP-binding_C"/>
    <property type="match status" value="1"/>
</dbReference>
<evidence type="ECO:0000256" key="1">
    <source>
        <dbReference type="ARBA" id="ARBA00001957"/>
    </source>
</evidence>